<dbReference type="Proteomes" id="UP000038045">
    <property type="component" value="Unplaced"/>
</dbReference>
<dbReference type="Gene3D" id="3.40.1490.10">
    <property type="entry name" value="Bit1"/>
    <property type="match status" value="1"/>
</dbReference>
<keyword evidence="12" id="KW-0175">Coiled coil</keyword>
<keyword evidence="8" id="KW-0496">Mitochondrion</keyword>
<evidence type="ECO:0000256" key="4">
    <source>
        <dbReference type="ARBA" id="ARBA00022692"/>
    </source>
</evidence>
<name>A0A0N4Z8R4_PARTI</name>
<evidence type="ECO:0000256" key="12">
    <source>
        <dbReference type="SAM" id="Coils"/>
    </source>
</evidence>
<dbReference type="GO" id="GO:0004045">
    <property type="term" value="F:peptidyl-tRNA hydrolase activity"/>
    <property type="evidence" value="ECO:0007669"/>
    <property type="project" value="UniProtKB-EC"/>
</dbReference>
<keyword evidence="13" id="KW-1185">Reference proteome</keyword>
<dbReference type="SUPFAM" id="SSF102462">
    <property type="entry name" value="Peptidyl-tRNA hydrolase II"/>
    <property type="match status" value="1"/>
</dbReference>
<comment type="similarity">
    <text evidence="10">Belongs to the PTH2 family.</text>
</comment>
<dbReference type="Pfam" id="PF01981">
    <property type="entry name" value="PTH2"/>
    <property type="match status" value="1"/>
</dbReference>
<evidence type="ECO:0000256" key="7">
    <source>
        <dbReference type="ARBA" id="ARBA00022989"/>
    </source>
</evidence>
<organism evidence="13 14">
    <name type="scientific">Parastrongyloides trichosuri</name>
    <name type="common">Possum-specific nematode worm</name>
    <dbReference type="NCBI Taxonomy" id="131310"/>
    <lineage>
        <taxon>Eukaryota</taxon>
        <taxon>Metazoa</taxon>
        <taxon>Ecdysozoa</taxon>
        <taxon>Nematoda</taxon>
        <taxon>Chromadorea</taxon>
        <taxon>Rhabditida</taxon>
        <taxon>Tylenchina</taxon>
        <taxon>Panagrolaimomorpha</taxon>
        <taxon>Strongyloidoidea</taxon>
        <taxon>Strongyloididae</taxon>
        <taxon>Parastrongyloides</taxon>
    </lineage>
</organism>
<dbReference type="CDD" id="cd02430">
    <property type="entry name" value="PTH2"/>
    <property type="match status" value="1"/>
</dbReference>
<evidence type="ECO:0000256" key="9">
    <source>
        <dbReference type="ARBA" id="ARBA00023136"/>
    </source>
</evidence>
<dbReference type="InterPro" id="IPR020164">
    <property type="entry name" value="Cyt_c_Oxase_assmbl_COX16"/>
</dbReference>
<keyword evidence="6" id="KW-0378">Hydrolase</keyword>
<dbReference type="WBParaSite" id="PTRK_0000369800.1">
    <property type="protein sequence ID" value="PTRK_0000369800.1"/>
    <property type="gene ID" value="PTRK_0000369800"/>
</dbReference>
<dbReference type="InterPro" id="IPR002833">
    <property type="entry name" value="PTH2"/>
</dbReference>
<dbReference type="Pfam" id="PF14138">
    <property type="entry name" value="COX16"/>
    <property type="match status" value="1"/>
</dbReference>
<evidence type="ECO:0000256" key="10">
    <source>
        <dbReference type="ARBA" id="ARBA00038050"/>
    </source>
</evidence>
<evidence type="ECO:0000256" key="1">
    <source>
        <dbReference type="ARBA" id="ARBA00004434"/>
    </source>
</evidence>
<comment type="catalytic activity">
    <reaction evidence="11">
        <text>an N-acyl-L-alpha-aminoacyl-tRNA + H2O = an N-acyl-L-amino acid + a tRNA + H(+)</text>
        <dbReference type="Rhea" id="RHEA:54448"/>
        <dbReference type="Rhea" id="RHEA-COMP:10123"/>
        <dbReference type="Rhea" id="RHEA-COMP:13883"/>
        <dbReference type="ChEBI" id="CHEBI:15377"/>
        <dbReference type="ChEBI" id="CHEBI:15378"/>
        <dbReference type="ChEBI" id="CHEBI:59874"/>
        <dbReference type="ChEBI" id="CHEBI:78442"/>
        <dbReference type="ChEBI" id="CHEBI:138191"/>
        <dbReference type="EC" id="3.1.1.29"/>
    </reaction>
</comment>
<evidence type="ECO:0000256" key="8">
    <source>
        <dbReference type="ARBA" id="ARBA00023128"/>
    </source>
</evidence>
<evidence type="ECO:0000256" key="2">
    <source>
        <dbReference type="ARBA" id="ARBA00008370"/>
    </source>
</evidence>
<evidence type="ECO:0000256" key="6">
    <source>
        <dbReference type="ARBA" id="ARBA00022801"/>
    </source>
</evidence>
<dbReference type="STRING" id="131310.A0A0N4Z8R4"/>
<evidence type="ECO:0000256" key="11">
    <source>
        <dbReference type="ARBA" id="ARBA00048707"/>
    </source>
</evidence>
<sequence length="353" mass="39850">MSNNSTWKFIKKGLPFFAIVFGGAYGLHFFQKVRYDFRQVKQEESAIEEVKTELHKAGVKLKDNVTVDSIFQEINEIDTENWENIRGPRDFEDNQEYLRARQKQQQEAAKIRKEKKLKALEEEKLKDTVNEKQEEEVIENSEIIISEEEKYYSEVVTTILEFGICDNIETASLAAKRTYPLGAEAAINWIIDRSNESDFAESLEESSDEEEDMGGYLSQPGVLTSIEAITTPIALRKYKMVLVVNMSLNMGKGKLAAQVGHAVLGTYKKALESEEGKLAISRWERYGQAKVVLKGKDTEGLMDLFKEAKDKGQWAYIVTDAGYTQIPAGSRTVVGIFGKATDVDEITGSLKLL</sequence>
<keyword evidence="9" id="KW-0472">Membrane</keyword>
<keyword evidence="4" id="KW-0812">Transmembrane</keyword>
<reference evidence="14" key="1">
    <citation type="submission" date="2017-02" db="UniProtKB">
        <authorList>
            <consortium name="WormBaseParasite"/>
        </authorList>
    </citation>
    <scope>IDENTIFICATION</scope>
</reference>
<keyword evidence="7" id="KW-1133">Transmembrane helix</keyword>
<feature type="coiled-coil region" evidence="12">
    <location>
        <begin position="94"/>
        <end position="123"/>
    </location>
</feature>
<dbReference type="InterPro" id="IPR023476">
    <property type="entry name" value="Pep_tRNA_hydro_II_dom_sf"/>
</dbReference>
<dbReference type="NCBIfam" id="TIGR00283">
    <property type="entry name" value="arch_pth2"/>
    <property type="match status" value="1"/>
</dbReference>
<keyword evidence="5" id="KW-0999">Mitochondrion inner membrane</keyword>
<dbReference type="AlphaFoldDB" id="A0A0N4Z8R4"/>
<dbReference type="EC" id="3.1.1.29" evidence="3"/>
<evidence type="ECO:0000256" key="5">
    <source>
        <dbReference type="ARBA" id="ARBA00022792"/>
    </source>
</evidence>
<comment type="similarity">
    <text evidence="2">Belongs to the COX16 family.</text>
</comment>
<comment type="subcellular location">
    <subcellularLocation>
        <location evidence="1">Mitochondrion inner membrane</location>
        <topology evidence="1">Single-pass membrane protein</topology>
    </subcellularLocation>
</comment>
<evidence type="ECO:0000313" key="14">
    <source>
        <dbReference type="WBParaSite" id="PTRK_0000369800.1"/>
    </source>
</evidence>
<protein>
    <recommendedName>
        <fullName evidence="3">peptidyl-tRNA hydrolase</fullName>
        <ecNumber evidence="3">3.1.1.29</ecNumber>
    </recommendedName>
</protein>
<proteinExistence type="inferred from homology"/>
<dbReference type="GO" id="GO:0005829">
    <property type="term" value="C:cytosol"/>
    <property type="evidence" value="ECO:0007669"/>
    <property type="project" value="TreeGrafter"/>
</dbReference>
<evidence type="ECO:0000256" key="3">
    <source>
        <dbReference type="ARBA" id="ARBA00013260"/>
    </source>
</evidence>
<accession>A0A0N4Z8R4</accession>
<dbReference type="PANTHER" id="PTHR12649:SF11">
    <property type="entry name" value="PEPTIDYL-TRNA HYDROLASE 2, MITOCHONDRIAL"/>
    <property type="match status" value="1"/>
</dbReference>
<dbReference type="PANTHER" id="PTHR12649">
    <property type="entry name" value="PEPTIDYL-TRNA HYDROLASE 2"/>
    <property type="match status" value="1"/>
</dbReference>
<evidence type="ECO:0000313" key="13">
    <source>
        <dbReference type="Proteomes" id="UP000038045"/>
    </source>
</evidence>
<dbReference type="FunFam" id="3.40.1490.10:FF:000002">
    <property type="entry name" value="Peptidyl-tRNA hydrolase 2, mitochondrial"/>
    <property type="match status" value="1"/>
</dbReference>
<dbReference type="GO" id="GO:0005743">
    <property type="term" value="C:mitochondrial inner membrane"/>
    <property type="evidence" value="ECO:0007669"/>
    <property type="project" value="UniProtKB-SubCell"/>
</dbReference>